<dbReference type="GO" id="GO:0016787">
    <property type="term" value="F:hydrolase activity"/>
    <property type="evidence" value="ECO:0007669"/>
    <property type="project" value="UniProtKB-KW"/>
</dbReference>
<sequence>MISREGPLVLSAIISSINGYYIEEHLNELKGLGREVVIRDSGRGLIVEADAILKDLESIASVKYYVKTIREVKVYEIPILRRSGNRIEAPYFAHHWIRRIAEKNGLSVRDEVNWPDSELKLSKNFSLYDFQEAAVGEWERSGRFGTVVMPTGAGKTYVGLEAIFRTSRSTLICVVTEEMAEQWRELIREKLSFDPGIFSGRRKEIKPITVGIYNSVAKHIDSLYDKFSLVIFDEVHHVPASTFKEVAFRSKAKYRLGLSATPERADGNDHLIFLTSGEIVYRISFPELLSRGFLAPVRHHIIYVDLSDEERREMSRELFLARNDDERKLIEKKYALKAKNKIREVLRIMEEVKDRKVLIFTEYIDQAEEIYRELRKRYKVELMIGKTSGRSEIFERFKRGEINVIVTTRVLDEGIDVPDADVAIIVSGSGSRRQMAQRVGRVVRGAPGKVADVYEIVTRGTIEEKLSRVRRRGIGFLKASRDLKWGNPQPAR</sequence>
<evidence type="ECO:0000256" key="4">
    <source>
        <dbReference type="ARBA" id="ARBA00022840"/>
    </source>
</evidence>
<dbReference type="Gene3D" id="3.40.50.300">
    <property type="entry name" value="P-loop containing nucleotide triphosphate hydrolases"/>
    <property type="match status" value="2"/>
</dbReference>
<evidence type="ECO:0000313" key="7">
    <source>
        <dbReference type="EMBL" id="ACB08296.1"/>
    </source>
</evidence>
<dbReference type="PANTHER" id="PTHR11274">
    <property type="entry name" value="RAD25/XP-B DNA REPAIR HELICASE"/>
    <property type="match status" value="1"/>
</dbReference>
<dbReference type="PROSITE" id="PS51192">
    <property type="entry name" value="HELICASE_ATP_BIND_1"/>
    <property type="match status" value="1"/>
</dbReference>
<dbReference type="InterPro" id="IPR001650">
    <property type="entry name" value="Helicase_C-like"/>
</dbReference>
<dbReference type="KEGG" id="kcr:Kcr_1550"/>
<keyword evidence="2" id="KW-0378">Hydrolase</keyword>
<organism evidence="7 8">
    <name type="scientific">Korarchaeum cryptofilum (strain OPF8)</name>
    <dbReference type="NCBI Taxonomy" id="374847"/>
    <lineage>
        <taxon>Archaea</taxon>
        <taxon>Thermoproteota</taxon>
        <taxon>Candidatus Korarchaeia</taxon>
        <taxon>Candidatus Korarchaeales</taxon>
        <taxon>Candidatus Korarchaeaceae</taxon>
        <taxon>Candidatus Korarchaeum</taxon>
    </lineage>
</organism>
<feature type="domain" description="Helicase C-terminal" evidence="6">
    <location>
        <begin position="344"/>
        <end position="484"/>
    </location>
</feature>
<dbReference type="InterPro" id="IPR006935">
    <property type="entry name" value="Helicase/UvrB_N"/>
</dbReference>
<dbReference type="PhylomeDB" id="B1L767"/>
<dbReference type="SUPFAM" id="SSF52540">
    <property type="entry name" value="P-loop containing nucleoside triphosphate hydrolases"/>
    <property type="match status" value="1"/>
</dbReference>
<evidence type="ECO:0000256" key="2">
    <source>
        <dbReference type="ARBA" id="ARBA00022801"/>
    </source>
</evidence>
<dbReference type="eggNOG" id="arCOG00874">
    <property type="taxonomic scope" value="Archaea"/>
</dbReference>
<dbReference type="AlphaFoldDB" id="B1L767"/>
<evidence type="ECO:0000313" key="8">
    <source>
        <dbReference type="Proteomes" id="UP000001686"/>
    </source>
</evidence>
<evidence type="ECO:0000256" key="1">
    <source>
        <dbReference type="ARBA" id="ARBA00022741"/>
    </source>
</evidence>
<dbReference type="GO" id="GO:0005524">
    <property type="term" value="F:ATP binding"/>
    <property type="evidence" value="ECO:0007669"/>
    <property type="project" value="UniProtKB-KW"/>
</dbReference>
<dbReference type="InterPro" id="IPR014001">
    <property type="entry name" value="Helicase_ATP-bd"/>
</dbReference>
<dbReference type="GO" id="GO:0004386">
    <property type="term" value="F:helicase activity"/>
    <property type="evidence" value="ECO:0007669"/>
    <property type="project" value="UniProtKB-KW"/>
</dbReference>
<dbReference type="SMART" id="SM00490">
    <property type="entry name" value="HELICc"/>
    <property type="match status" value="1"/>
</dbReference>
<reference evidence="7 8" key="1">
    <citation type="journal article" date="2008" name="Proc. Natl. Acad. Sci. U.S.A.">
        <title>A korarchaeal genome reveals new insights into the evolution of the Archaea.</title>
        <authorList>
            <person name="Elkins J.G."/>
            <person name="Podar M."/>
            <person name="Graham D.E."/>
            <person name="Makarova K.S."/>
            <person name="Wolf Y."/>
            <person name="Randau L."/>
            <person name="Hedlund B.P."/>
            <person name="Brochier-Armanet C."/>
            <person name="Kunin V."/>
            <person name="Anderson I."/>
            <person name="Lapidus A."/>
            <person name="Goltsman E."/>
            <person name="Barry K."/>
            <person name="Koonin E.V."/>
            <person name="Hugenholtz P."/>
            <person name="Kyrpides N."/>
            <person name="Wanner G."/>
            <person name="Richardson P."/>
            <person name="Keller M."/>
            <person name="Stetter K.O."/>
        </authorList>
    </citation>
    <scope>NUCLEOTIDE SEQUENCE [LARGE SCALE GENOMIC DNA]</scope>
    <source>
        <strain evidence="8">OPF8</strain>
    </source>
</reference>
<keyword evidence="4" id="KW-0067">ATP-binding</keyword>
<dbReference type="GO" id="GO:0140097">
    <property type="term" value="F:catalytic activity, acting on DNA"/>
    <property type="evidence" value="ECO:0007669"/>
    <property type="project" value="UniProtKB-ARBA"/>
</dbReference>
<evidence type="ECO:0000256" key="3">
    <source>
        <dbReference type="ARBA" id="ARBA00022806"/>
    </source>
</evidence>
<evidence type="ECO:0000259" key="6">
    <source>
        <dbReference type="PROSITE" id="PS51194"/>
    </source>
</evidence>
<dbReference type="EnsemblBacteria" id="ACB08296">
    <property type="protein sequence ID" value="ACB08296"/>
    <property type="gene ID" value="Kcr_1550"/>
</dbReference>
<dbReference type="InParanoid" id="B1L767"/>
<dbReference type="GO" id="GO:0003677">
    <property type="term" value="F:DNA binding"/>
    <property type="evidence" value="ECO:0007669"/>
    <property type="project" value="InterPro"/>
</dbReference>
<dbReference type="PANTHER" id="PTHR11274:SF12">
    <property type="entry name" value="HELICASE, POSSIBLE DNA REPAIR RAD25"/>
    <property type="match status" value="1"/>
</dbReference>
<protein>
    <submittedName>
        <fullName evidence="7">Type III restriction protein res subunit</fullName>
    </submittedName>
</protein>
<gene>
    <name evidence="7" type="ordered locus">Kcr_1550</name>
</gene>
<dbReference type="Proteomes" id="UP000001686">
    <property type="component" value="Chromosome"/>
</dbReference>
<keyword evidence="3" id="KW-0347">Helicase</keyword>
<accession>B1L767</accession>
<keyword evidence="8" id="KW-1185">Reference proteome</keyword>
<dbReference type="SMART" id="SM00487">
    <property type="entry name" value="DEXDc"/>
    <property type="match status" value="1"/>
</dbReference>
<dbReference type="InterPro" id="IPR050615">
    <property type="entry name" value="ATP-dep_DNA_Helicase"/>
</dbReference>
<evidence type="ECO:0000259" key="5">
    <source>
        <dbReference type="PROSITE" id="PS51192"/>
    </source>
</evidence>
<dbReference type="Pfam" id="PF00271">
    <property type="entry name" value="Helicase_C"/>
    <property type="match status" value="1"/>
</dbReference>
<dbReference type="PROSITE" id="PS51194">
    <property type="entry name" value="HELICASE_CTER"/>
    <property type="match status" value="1"/>
</dbReference>
<dbReference type="EMBL" id="CP000968">
    <property type="protein sequence ID" value="ACB08296.1"/>
    <property type="molecule type" value="Genomic_DNA"/>
</dbReference>
<proteinExistence type="predicted"/>
<name>B1L767_KORCO</name>
<dbReference type="Pfam" id="PF04851">
    <property type="entry name" value="ResIII"/>
    <property type="match status" value="1"/>
</dbReference>
<feature type="domain" description="Helicase ATP-binding" evidence="5">
    <location>
        <begin position="136"/>
        <end position="280"/>
    </location>
</feature>
<dbReference type="InterPro" id="IPR027417">
    <property type="entry name" value="P-loop_NTPase"/>
</dbReference>
<dbReference type="HOGENOM" id="CLU_008213_6_0_2"/>
<dbReference type="STRING" id="374847.Kcr_1550"/>
<keyword evidence="1" id="KW-0547">Nucleotide-binding</keyword>
<dbReference type="CDD" id="cd17926">
    <property type="entry name" value="DEXHc_RE"/>
    <property type="match status" value="1"/>
</dbReference>